<dbReference type="PROSITE" id="PS00330">
    <property type="entry name" value="HEMOLYSIN_CALCIUM"/>
    <property type="match status" value="4"/>
</dbReference>
<evidence type="ECO:0000256" key="2">
    <source>
        <dbReference type="ARBA" id="ARBA00022525"/>
    </source>
</evidence>
<feature type="compositionally biased region" description="Acidic residues" evidence="3">
    <location>
        <begin position="18"/>
        <end position="28"/>
    </location>
</feature>
<feature type="region of interest" description="Disordered" evidence="3">
    <location>
        <begin position="1"/>
        <end position="145"/>
    </location>
</feature>
<dbReference type="Pfam" id="PF13403">
    <property type="entry name" value="Hint_2"/>
    <property type="match status" value="1"/>
</dbReference>
<feature type="domain" description="Hedgehog/Intein (Hint)" evidence="4">
    <location>
        <begin position="279"/>
        <end position="424"/>
    </location>
</feature>
<organism evidence="5 6">
    <name type="scientific">Roseicyclus elongatus DSM 19469</name>
    <dbReference type="NCBI Taxonomy" id="1294273"/>
    <lineage>
        <taxon>Bacteria</taxon>
        <taxon>Pseudomonadati</taxon>
        <taxon>Pseudomonadota</taxon>
        <taxon>Alphaproteobacteria</taxon>
        <taxon>Rhodobacterales</taxon>
        <taxon>Roseobacteraceae</taxon>
        <taxon>Roseicyclus</taxon>
    </lineage>
</organism>
<sequence length="481" mass="49619">MATINGTPGDDKLNGSWQDDDIDGDAGDDTLRGKSGNDSLSGGTGNDSLDGGSGADTLLGGDGDDELDGGSQDDLLQGGAGNDTLDGGSGADTIEGGDGDDLIEAASQDDVISGGDGNDTIEGESGDDLASGGDGDDLLEGASGADTLFGGAGNDTITGGSGDDVLTGGAGDDVIDAGGYGGGSDTIVFTVGDGNDTIDGFNPASDVIHVGGVALEDVILTATEDPQVWVLSFDGVEGTSLTLDFTHYWNEGLTVEDLIDNVVNIEAAPLPEDPYETPICLAADTRIRTARGQVAACALREGDMVATLDAGWQPVRLVLRHTVLAAEMPGNKALRPVTIPAGSFGNGLPRRTIRASRQHAFLATDLRDDSTEVTIRAAHLAEHLKIATLGPEAPAQGVTYVHLLLDAHHLIEAEGVWTETIFSGPMAMANDPVLRRLIAGRHLPEMTERARPLLLRRDLRAWDGYALGRATAHPDRKPRAA</sequence>
<evidence type="ECO:0000256" key="3">
    <source>
        <dbReference type="SAM" id="MobiDB-lite"/>
    </source>
</evidence>
<dbReference type="PANTHER" id="PTHR38340">
    <property type="entry name" value="S-LAYER PROTEIN"/>
    <property type="match status" value="1"/>
</dbReference>
<dbReference type="PROSITE" id="PS50817">
    <property type="entry name" value="INTEIN_N_TER"/>
    <property type="match status" value="1"/>
</dbReference>
<dbReference type="RefSeq" id="WP_025312121.1">
    <property type="nucleotide sequence ID" value="NZ_CP004372.1"/>
</dbReference>
<dbReference type="STRING" id="1294273.roselon_01966"/>
<dbReference type="EC" id="3.1.3.1" evidence="5"/>
<dbReference type="InterPro" id="IPR028992">
    <property type="entry name" value="Hedgehog/Intein_dom"/>
</dbReference>
<evidence type="ECO:0000313" key="5">
    <source>
        <dbReference type="EMBL" id="AHM04321.1"/>
    </source>
</evidence>
<evidence type="ECO:0000313" key="6">
    <source>
        <dbReference type="Proteomes" id="UP000019593"/>
    </source>
</evidence>
<dbReference type="GO" id="GO:0004035">
    <property type="term" value="F:alkaline phosphatase activity"/>
    <property type="evidence" value="ECO:0007669"/>
    <property type="project" value="UniProtKB-EC"/>
</dbReference>
<dbReference type="InterPro" id="IPR006141">
    <property type="entry name" value="Intein_N"/>
</dbReference>
<keyword evidence="6" id="KW-1185">Reference proteome</keyword>
<dbReference type="InterPro" id="IPR050557">
    <property type="entry name" value="RTX_toxin/Mannuronan_C5-epim"/>
</dbReference>
<reference evidence="5 6" key="1">
    <citation type="submission" date="2013-03" db="EMBL/GenBank/DDBJ databases">
        <authorList>
            <person name="Fiebig A."/>
            <person name="Goeker M."/>
            <person name="Klenk H.-P.P."/>
        </authorList>
    </citation>
    <scope>NUCLEOTIDE SEQUENCE [LARGE SCALE GENOMIC DNA]</scope>
    <source>
        <strain evidence="6">DSM 19469</strain>
    </source>
</reference>
<dbReference type="InterPro" id="IPR001343">
    <property type="entry name" value="Hemolysn_Ca-bd"/>
</dbReference>
<dbReference type="PANTHER" id="PTHR38340:SF1">
    <property type="entry name" value="S-LAYER PROTEIN"/>
    <property type="match status" value="1"/>
</dbReference>
<dbReference type="Gene3D" id="2.150.10.10">
    <property type="entry name" value="Serralysin-like metalloprotease, C-terminal"/>
    <property type="match status" value="4"/>
</dbReference>
<dbReference type="InterPro" id="IPR018511">
    <property type="entry name" value="Hemolysin-typ_Ca-bd_CS"/>
</dbReference>
<evidence type="ECO:0000259" key="4">
    <source>
        <dbReference type="Pfam" id="PF13403"/>
    </source>
</evidence>
<dbReference type="PRINTS" id="PR00313">
    <property type="entry name" value="CABNDNGRPT"/>
</dbReference>
<protein>
    <submittedName>
        <fullName evidence="5">Alkaline phosphatase</fullName>
        <ecNumber evidence="5">3.1.3.1</ecNumber>
    </submittedName>
</protein>
<dbReference type="InterPro" id="IPR011049">
    <property type="entry name" value="Serralysin-like_metalloprot_C"/>
</dbReference>
<accession>W8S639</accession>
<dbReference type="Pfam" id="PF00353">
    <property type="entry name" value="HemolysinCabind"/>
    <property type="match status" value="4"/>
</dbReference>
<dbReference type="HOGENOM" id="CLU_010616_1_0_5"/>
<dbReference type="EMBL" id="CP004372">
    <property type="protein sequence ID" value="AHM04321.1"/>
    <property type="molecule type" value="Genomic_DNA"/>
</dbReference>
<dbReference type="SUPFAM" id="SSF51294">
    <property type="entry name" value="Hedgehog/intein (Hint) domain"/>
    <property type="match status" value="1"/>
</dbReference>
<dbReference type="GO" id="GO:0005576">
    <property type="term" value="C:extracellular region"/>
    <property type="evidence" value="ECO:0007669"/>
    <property type="project" value="UniProtKB-SubCell"/>
</dbReference>
<dbReference type="KEGG" id="red:roselon_01966"/>
<dbReference type="OrthoDB" id="6305173at2"/>
<keyword evidence="5" id="KW-0378">Hydrolase</keyword>
<evidence type="ECO:0000256" key="1">
    <source>
        <dbReference type="ARBA" id="ARBA00004613"/>
    </source>
</evidence>
<dbReference type="eggNOG" id="COG2931">
    <property type="taxonomic scope" value="Bacteria"/>
</dbReference>
<name>W8S639_9RHOB</name>
<dbReference type="InterPro" id="IPR036844">
    <property type="entry name" value="Hint_dom_sf"/>
</dbReference>
<feature type="compositionally biased region" description="Low complexity" evidence="3">
    <location>
        <begin position="47"/>
        <end position="59"/>
    </location>
</feature>
<proteinExistence type="predicted"/>
<dbReference type="AlphaFoldDB" id="W8S639"/>
<keyword evidence="2" id="KW-0964">Secreted</keyword>
<dbReference type="GO" id="GO:0016539">
    <property type="term" value="P:intein-mediated protein splicing"/>
    <property type="evidence" value="ECO:0007669"/>
    <property type="project" value="InterPro"/>
</dbReference>
<comment type="subcellular location">
    <subcellularLocation>
        <location evidence="1">Secreted</location>
    </subcellularLocation>
</comment>
<dbReference type="SUPFAM" id="SSF51120">
    <property type="entry name" value="beta-Roll"/>
    <property type="match status" value="2"/>
</dbReference>
<dbReference type="GO" id="GO:0005509">
    <property type="term" value="F:calcium ion binding"/>
    <property type="evidence" value="ECO:0007669"/>
    <property type="project" value="InterPro"/>
</dbReference>
<dbReference type="Proteomes" id="UP000019593">
    <property type="component" value="Chromosome"/>
</dbReference>
<gene>
    <name evidence="5" type="ORF">roselon_01966</name>
</gene>